<evidence type="ECO:0000313" key="7">
    <source>
        <dbReference type="Proteomes" id="UP000243333"/>
    </source>
</evidence>
<dbReference type="PANTHER" id="PTHR30126">
    <property type="entry name" value="HTH-TYPE TRANSCRIPTIONAL REGULATOR"/>
    <property type="match status" value="1"/>
</dbReference>
<gene>
    <name evidence="6" type="ORF">SAMN05660235_02421</name>
</gene>
<organism evidence="6 7">
    <name type="scientific">Sporolituus thermophilus DSM 23256</name>
    <dbReference type="NCBI Taxonomy" id="1123285"/>
    <lineage>
        <taxon>Bacteria</taxon>
        <taxon>Bacillati</taxon>
        <taxon>Bacillota</taxon>
        <taxon>Negativicutes</taxon>
        <taxon>Selenomonadales</taxon>
        <taxon>Sporomusaceae</taxon>
        <taxon>Sporolituus</taxon>
    </lineage>
</organism>
<dbReference type="RefSeq" id="WP_093691226.1">
    <property type="nucleotide sequence ID" value="NZ_FNBU01000022.1"/>
</dbReference>
<evidence type="ECO:0000256" key="4">
    <source>
        <dbReference type="ARBA" id="ARBA00023163"/>
    </source>
</evidence>
<evidence type="ECO:0000259" key="5">
    <source>
        <dbReference type="PROSITE" id="PS50931"/>
    </source>
</evidence>
<dbReference type="STRING" id="1123285.SAMN05660235_02421"/>
<dbReference type="AlphaFoldDB" id="A0A1G7N6E6"/>
<dbReference type="InterPro" id="IPR036390">
    <property type="entry name" value="WH_DNA-bd_sf"/>
</dbReference>
<dbReference type="InterPro" id="IPR000847">
    <property type="entry name" value="LysR_HTH_N"/>
</dbReference>
<dbReference type="Gene3D" id="1.10.10.10">
    <property type="entry name" value="Winged helix-like DNA-binding domain superfamily/Winged helix DNA-binding domain"/>
    <property type="match status" value="1"/>
</dbReference>
<dbReference type="EMBL" id="FNBU01000022">
    <property type="protein sequence ID" value="SDF69522.1"/>
    <property type="molecule type" value="Genomic_DNA"/>
</dbReference>
<dbReference type="GO" id="GO:0000976">
    <property type="term" value="F:transcription cis-regulatory region binding"/>
    <property type="evidence" value="ECO:0007669"/>
    <property type="project" value="TreeGrafter"/>
</dbReference>
<dbReference type="Proteomes" id="UP000243333">
    <property type="component" value="Unassembled WGS sequence"/>
</dbReference>
<dbReference type="PANTHER" id="PTHR30126:SF64">
    <property type="entry name" value="HTH-TYPE TRANSCRIPTIONAL REGULATOR CITR"/>
    <property type="match status" value="1"/>
</dbReference>
<dbReference type="InterPro" id="IPR005119">
    <property type="entry name" value="LysR_subst-bd"/>
</dbReference>
<dbReference type="PRINTS" id="PR00039">
    <property type="entry name" value="HTHLYSR"/>
</dbReference>
<comment type="similarity">
    <text evidence="1">Belongs to the LysR transcriptional regulatory family.</text>
</comment>
<keyword evidence="7" id="KW-1185">Reference proteome</keyword>
<keyword evidence="2" id="KW-0805">Transcription regulation</keyword>
<proteinExistence type="inferred from homology"/>
<keyword evidence="4" id="KW-0804">Transcription</keyword>
<dbReference type="GO" id="GO:0003700">
    <property type="term" value="F:DNA-binding transcription factor activity"/>
    <property type="evidence" value="ECO:0007669"/>
    <property type="project" value="InterPro"/>
</dbReference>
<dbReference type="SUPFAM" id="SSF46785">
    <property type="entry name" value="Winged helix' DNA-binding domain"/>
    <property type="match status" value="1"/>
</dbReference>
<reference evidence="7" key="1">
    <citation type="submission" date="2016-10" db="EMBL/GenBank/DDBJ databases">
        <authorList>
            <person name="Varghese N."/>
            <person name="Submissions S."/>
        </authorList>
    </citation>
    <scope>NUCLEOTIDE SEQUENCE [LARGE SCALE GENOMIC DNA]</scope>
    <source>
        <strain evidence="7">DSM 23256</strain>
    </source>
</reference>
<name>A0A1G7N6E6_9FIRM</name>
<keyword evidence="3 6" id="KW-0238">DNA-binding</keyword>
<evidence type="ECO:0000256" key="3">
    <source>
        <dbReference type="ARBA" id="ARBA00023125"/>
    </source>
</evidence>
<evidence type="ECO:0000256" key="2">
    <source>
        <dbReference type="ARBA" id="ARBA00023015"/>
    </source>
</evidence>
<dbReference type="PROSITE" id="PS50931">
    <property type="entry name" value="HTH_LYSR"/>
    <property type="match status" value="1"/>
</dbReference>
<dbReference type="Pfam" id="PF03466">
    <property type="entry name" value="LysR_substrate"/>
    <property type="match status" value="1"/>
</dbReference>
<dbReference type="Gene3D" id="3.40.190.290">
    <property type="match status" value="1"/>
</dbReference>
<feature type="domain" description="HTH lysR-type" evidence="5">
    <location>
        <begin position="3"/>
        <end position="60"/>
    </location>
</feature>
<dbReference type="OrthoDB" id="9778774at2"/>
<dbReference type="CDD" id="cd05466">
    <property type="entry name" value="PBP2_LTTR_substrate"/>
    <property type="match status" value="1"/>
</dbReference>
<evidence type="ECO:0000256" key="1">
    <source>
        <dbReference type="ARBA" id="ARBA00009437"/>
    </source>
</evidence>
<evidence type="ECO:0000313" key="6">
    <source>
        <dbReference type="EMBL" id="SDF69522.1"/>
    </source>
</evidence>
<protein>
    <submittedName>
        <fullName evidence="6">DNA-binding transcriptional regulator, LysR family</fullName>
    </submittedName>
</protein>
<dbReference type="Pfam" id="PF00126">
    <property type="entry name" value="HTH_1"/>
    <property type="match status" value="1"/>
</dbReference>
<dbReference type="SUPFAM" id="SSF53850">
    <property type="entry name" value="Periplasmic binding protein-like II"/>
    <property type="match status" value="1"/>
</dbReference>
<dbReference type="FunFam" id="1.10.10.10:FF:000001">
    <property type="entry name" value="LysR family transcriptional regulator"/>
    <property type="match status" value="1"/>
</dbReference>
<dbReference type="InterPro" id="IPR036388">
    <property type="entry name" value="WH-like_DNA-bd_sf"/>
</dbReference>
<sequence length="308" mass="34619">MNINFELYKVFYYVAKHLSFSEAASDLYISQSAVSQAVKQLENSLGCRLFVRTTKQVSLTQEGERLFSHIEQAFHIIKTGERAVRQIRSLQEGEIKIGASDTICKYYFLPYFRQFIQSYPHIKLKITNRPSPVCLELLKKGAVDLAAVNLPASLAEDFTVHRRTTIRDVFIAGPAFAQLRGQTLSLADLARYPVLMLEKNTVTRHFFDALLEASGVSIIPEVELGSVDLLIELTKIGLGLSFVAEDYAATEVERGEIFVLDVAAPIPYRYWGVVSNRNIPLPLAAQKFLEMLVETKSQSAPRTRNSPQ</sequence>
<accession>A0A1G7N6E6</accession>